<keyword evidence="4" id="KW-1185">Reference proteome</keyword>
<comment type="caution">
    <text evidence="3">The sequence shown here is derived from an EMBL/GenBank/DDBJ whole genome shotgun (WGS) entry which is preliminary data.</text>
</comment>
<sequence>MDNEKYYREKVRTPRVFVGIILLGVGGLLIAREMGAFVPSWLLSWQMIPIAVGILIGIKHRFNGIGWLMPILVGLFFLVSDFFPEMNLYRYTWPIGIICFGLFFIFKDKRRQTDINRYWKEHKKFDYSTPAVPVNGDMIDENAVFASTRKSVISKNFLGGDVNAVFGSSEINLLKAEIETVARMDVSAVFGSVRLLVPPHWQIKLENNSVFGGVEDKRPENLVASDKILLLEANAVFGGIEITSF</sequence>
<evidence type="ECO:0000256" key="1">
    <source>
        <dbReference type="SAM" id="Phobius"/>
    </source>
</evidence>
<name>A0A9E2W865_9BACT</name>
<feature type="transmembrane region" description="Helical" evidence="1">
    <location>
        <begin position="89"/>
        <end position="106"/>
    </location>
</feature>
<dbReference type="Proteomes" id="UP000812270">
    <property type="component" value="Unassembled WGS sequence"/>
</dbReference>
<organism evidence="3 4">
    <name type="scientific">Pinibacter aurantiacus</name>
    <dbReference type="NCBI Taxonomy" id="2851599"/>
    <lineage>
        <taxon>Bacteria</taxon>
        <taxon>Pseudomonadati</taxon>
        <taxon>Bacteroidota</taxon>
        <taxon>Chitinophagia</taxon>
        <taxon>Chitinophagales</taxon>
        <taxon>Chitinophagaceae</taxon>
        <taxon>Pinibacter</taxon>
    </lineage>
</organism>
<keyword evidence="1" id="KW-0472">Membrane</keyword>
<dbReference type="RefSeq" id="WP_217791688.1">
    <property type="nucleotide sequence ID" value="NZ_JAHSPG010000009.1"/>
</dbReference>
<dbReference type="EMBL" id="JAHSPG010000009">
    <property type="protein sequence ID" value="MBV4358021.1"/>
    <property type="molecule type" value="Genomic_DNA"/>
</dbReference>
<keyword evidence="1" id="KW-1133">Transmembrane helix</keyword>
<dbReference type="InterPro" id="IPR054331">
    <property type="entry name" value="LiaF_TM"/>
</dbReference>
<feature type="domain" description="LiaF transmembrane" evidence="2">
    <location>
        <begin position="17"/>
        <end position="111"/>
    </location>
</feature>
<accession>A0A9E2W865</accession>
<feature type="transmembrane region" description="Helical" evidence="1">
    <location>
        <begin position="65"/>
        <end position="83"/>
    </location>
</feature>
<reference evidence="3" key="1">
    <citation type="submission" date="2021-06" db="EMBL/GenBank/DDBJ databases">
        <authorList>
            <person name="Huq M.A."/>
        </authorList>
    </citation>
    <scope>NUCLEOTIDE SEQUENCE</scope>
    <source>
        <strain evidence="3">MAH-26</strain>
    </source>
</reference>
<evidence type="ECO:0000259" key="2">
    <source>
        <dbReference type="Pfam" id="PF22570"/>
    </source>
</evidence>
<feature type="transmembrane region" description="Helical" evidence="1">
    <location>
        <begin position="12"/>
        <end position="31"/>
    </location>
</feature>
<dbReference type="Pfam" id="PF22570">
    <property type="entry name" value="LiaF-TM"/>
    <property type="match status" value="1"/>
</dbReference>
<feature type="transmembrane region" description="Helical" evidence="1">
    <location>
        <begin position="37"/>
        <end position="58"/>
    </location>
</feature>
<gene>
    <name evidence="3" type="ORF">KTO63_12730</name>
</gene>
<keyword evidence="1" id="KW-0812">Transmembrane</keyword>
<evidence type="ECO:0000313" key="3">
    <source>
        <dbReference type="EMBL" id="MBV4358021.1"/>
    </source>
</evidence>
<proteinExistence type="predicted"/>
<evidence type="ECO:0000313" key="4">
    <source>
        <dbReference type="Proteomes" id="UP000812270"/>
    </source>
</evidence>
<protein>
    <submittedName>
        <fullName evidence="3">Cell wall-active antibiotics response protein</fullName>
    </submittedName>
</protein>
<dbReference type="AlphaFoldDB" id="A0A9E2W865"/>